<evidence type="ECO:0000259" key="1">
    <source>
        <dbReference type="Pfam" id="PF00248"/>
    </source>
</evidence>
<dbReference type="GO" id="GO:0005829">
    <property type="term" value="C:cytosol"/>
    <property type="evidence" value="ECO:0007669"/>
    <property type="project" value="TreeGrafter"/>
</dbReference>
<dbReference type="KEGG" id="sfy:GFH48_01630"/>
<proteinExistence type="predicted"/>
<dbReference type="InterPro" id="IPR020471">
    <property type="entry name" value="AKR"/>
</dbReference>
<dbReference type="PANTHER" id="PTHR42686">
    <property type="entry name" value="GH17980P-RELATED"/>
    <property type="match status" value="1"/>
</dbReference>
<dbReference type="Gene3D" id="3.20.20.100">
    <property type="entry name" value="NADP-dependent oxidoreductase domain"/>
    <property type="match status" value="1"/>
</dbReference>
<gene>
    <name evidence="2" type="ORF">GFH48_01630</name>
</gene>
<name>A0A5Q0L555_9ACTN</name>
<evidence type="ECO:0000313" key="3">
    <source>
        <dbReference type="Proteomes" id="UP000326179"/>
    </source>
</evidence>
<dbReference type="GO" id="GO:0016491">
    <property type="term" value="F:oxidoreductase activity"/>
    <property type="evidence" value="ECO:0007669"/>
    <property type="project" value="InterPro"/>
</dbReference>
<dbReference type="InterPro" id="IPR044477">
    <property type="entry name" value="FDH-like"/>
</dbReference>
<sequence length="311" mass="32745">MRTGELGSSGVRVTTLGLGTAQLGDLYEAVTQDRATAIVDAAWDAGIRYFDTAPHYGLGLAERRLGHALRSRPRAQYVLSSKVGRLIRPGSDGEPARHWDFTEAGVRRSVEESLERLGLDRLDVALLHDPQERLADALGTGLPALTRLRDEGVVGAIGVGTGDMAALAAFATRGELDTIMIAGRYTLLEQPALAQVVPAARAAGISVLNAGVFNSGMLAQDRPAADSHYEYGAAPRQLLERARRLADLAAAAGTTLPRAALAYAARDPLVASVVVGADTAEQVLANVRMAQDPCPLDGLWSELVALGLIPA</sequence>
<dbReference type="Pfam" id="PF00248">
    <property type="entry name" value="Aldo_ket_red"/>
    <property type="match status" value="1"/>
</dbReference>
<keyword evidence="3" id="KW-1185">Reference proteome</keyword>
<dbReference type="CDD" id="cd19162">
    <property type="entry name" value="AKR_FDH"/>
    <property type="match status" value="1"/>
</dbReference>
<accession>A0A5Q0L555</accession>
<dbReference type="Proteomes" id="UP000326179">
    <property type="component" value="Chromosome"/>
</dbReference>
<reference evidence="2 3" key="1">
    <citation type="submission" date="2019-10" db="EMBL/GenBank/DDBJ databases">
        <title>A novel species.</title>
        <authorList>
            <person name="Gao J."/>
        </authorList>
    </citation>
    <scope>NUCLEOTIDE SEQUENCE [LARGE SCALE GENOMIC DNA]</scope>
    <source>
        <strain evidence="2 3">QMT-28</strain>
    </source>
</reference>
<dbReference type="PANTHER" id="PTHR42686:SF1">
    <property type="entry name" value="GH17980P-RELATED"/>
    <property type="match status" value="1"/>
</dbReference>
<dbReference type="EMBL" id="CP045643">
    <property type="protein sequence ID" value="QFZ72132.1"/>
    <property type="molecule type" value="Genomic_DNA"/>
</dbReference>
<dbReference type="AlphaFoldDB" id="A0A5Q0L555"/>
<dbReference type="SUPFAM" id="SSF51430">
    <property type="entry name" value="NAD(P)-linked oxidoreductase"/>
    <property type="match status" value="1"/>
</dbReference>
<organism evidence="2 3">
    <name type="scientific">Streptomyces fagopyri</name>
    <dbReference type="NCBI Taxonomy" id="2662397"/>
    <lineage>
        <taxon>Bacteria</taxon>
        <taxon>Bacillati</taxon>
        <taxon>Actinomycetota</taxon>
        <taxon>Actinomycetes</taxon>
        <taxon>Kitasatosporales</taxon>
        <taxon>Streptomycetaceae</taxon>
        <taxon>Streptomyces</taxon>
    </lineage>
</organism>
<dbReference type="RefSeq" id="WP_153286499.1">
    <property type="nucleotide sequence ID" value="NZ_CP045643.1"/>
</dbReference>
<feature type="domain" description="NADP-dependent oxidoreductase" evidence="1">
    <location>
        <begin position="16"/>
        <end position="290"/>
    </location>
</feature>
<evidence type="ECO:0000313" key="2">
    <source>
        <dbReference type="EMBL" id="QFZ72132.1"/>
    </source>
</evidence>
<dbReference type="InterPro" id="IPR023210">
    <property type="entry name" value="NADP_OxRdtase_dom"/>
</dbReference>
<protein>
    <submittedName>
        <fullName evidence="2">Aldo/keto reductase</fullName>
    </submittedName>
</protein>
<dbReference type="InterPro" id="IPR036812">
    <property type="entry name" value="NAD(P)_OxRdtase_dom_sf"/>
</dbReference>